<dbReference type="Proteomes" id="UP000613066">
    <property type="component" value="Unassembled WGS sequence"/>
</dbReference>
<organism evidence="2 3">
    <name type="scientific">Penelope pileata</name>
    <dbReference type="NCBI Taxonomy" id="1118817"/>
    <lineage>
        <taxon>Eukaryota</taxon>
        <taxon>Metazoa</taxon>
        <taxon>Chordata</taxon>
        <taxon>Craniata</taxon>
        <taxon>Vertebrata</taxon>
        <taxon>Euteleostomi</taxon>
        <taxon>Archelosauria</taxon>
        <taxon>Archosauria</taxon>
        <taxon>Dinosauria</taxon>
        <taxon>Saurischia</taxon>
        <taxon>Theropoda</taxon>
        <taxon>Coelurosauria</taxon>
        <taxon>Aves</taxon>
        <taxon>Neognathae</taxon>
        <taxon>Galloanserae</taxon>
        <taxon>Galliformes</taxon>
        <taxon>Cracidae</taxon>
        <taxon>Penelope</taxon>
    </lineage>
</organism>
<gene>
    <name evidence="2" type="primary">Fam177b</name>
    <name evidence="2" type="ORF">PENPIL_R15499</name>
</gene>
<evidence type="ECO:0000256" key="1">
    <source>
        <dbReference type="SAM" id="SignalP"/>
    </source>
</evidence>
<proteinExistence type="predicted"/>
<accession>A0A851PF71</accession>
<name>A0A851PF71_9GALL</name>
<keyword evidence="1" id="KW-0732">Signal</keyword>
<protein>
    <submittedName>
        <fullName evidence="2">F177B protein</fullName>
    </submittedName>
</protein>
<reference evidence="2" key="1">
    <citation type="submission" date="2019-09" db="EMBL/GenBank/DDBJ databases">
        <title>Bird 10,000 Genomes (B10K) Project - Family phase.</title>
        <authorList>
            <person name="Zhang G."/>
        </authorList>
    </citation>
    <scope>NUCLEOTIDE SEQUENCE</scope>
    <source>
        <strain evidence="2">B10K-DU-001-08</strain>
        <tissue evidence="2">Muscle</tissue>
    </source>
</reference>
<dbReference type="InterPro" id="IPR028260">
    <property type="entry name" value="FAM177"/>
</dbReference>
<evidence type="ECO:0000313" key="2">
    <source>
        <dbReference type="EMBL" id="NXC50697.1"/>
    </source>
</evidence>
<keyword evidence="3" id="KW-1185">Reference proteome</keyword>
<dbReference type="AlphaFoldDB" id="A0A851PF71"/>
<comment type="caution">
    <text evidence="2">The sequence shown here is derived from an EMBL/GenBank/DDBJ whole genome shotgun (WGS) entry which is preliminary data.</text>
</comment>
<sequence>MMFLLLFFFCAFSACEFLGGKLAALFGLNEPKYRYAVEEYYRTQREVNKTCIMFRSTERMYFTQLLCFMPQE</sequence>
<feature type="non-terminal residue" evidence="2">
    <location>
        <position position="72"/>
    </location>
</feature>
<dbReference type="Pfam" id="PF14774">
    <property type="entry name" value="FAM177"/>
    <property type="match status" value="1"/>
</dbReference>
<feature type="chain" id="PRO_5032961355" evidence="1">
    <location>
        <begin position="16"/>
        <end position="72"/>
    </location>
</feature>
<evidence type="ECO:0000313" key="3">
    <source>
        <dbReference type="Proteomes" id="UP000613066"/>
    </source>
</evidence>
<feature type="signal peptide" evidence="1">
    <location>
        <begin position="1"/>
        <end position="15"/>
    </location>
</feature>
<dbReference type="PANTHER" id="PTHR31206">
    <property type="entry name" value="LP10445P"/>
    <property type="match status" value="1"/>
</dbReference>
<dbReference type="PANTHER" id="PTHR31206:SF9">
    <property type="entry name" value="PROTEIN FAM177B"/>
    <property type="match status" value="1"/>
</dbReference>
<dbReference type="EMBL" id="WBMW01006171">
    <property type="protein sequence ID" value="NXC50697.1"/>
    <property type="molecule type" value="Genomic_DNA"/>
</dbReference>
<feature type="non-terminal residue" evidence="2">
    <location>
        <position position="1"/>
    </location>
</feature>